<dbReference type="Proteomes" id="UP000050794">
    <property type="component" value="Unassembled WGS sequence"/>
</dbReference>
<evidence type="ECO:0000313" key="2">
    <source>
        <dbReference type="Proteomes" id="UP000050794"/>
    </source>
</evidence>
<organism evidence="2 3">
    <name type="scientific">Toxocara canis</name>
    <name type="common">Canine roundworm</name>
    <dbReference type="NCBI Taxonomy" id="6265"/>
    <lineage>
        <taxon>Eukaryota</taxon>
        <taxon>Metazoa</taxon>
        <taxon>Ecdysozoa</taxon>
        <taxon>Nematoda</taxon>
        <taxon>Chromadorea</taxon>
        <taxon>Rhabditida</taxon>
        <taxon>Spirurina</taxon>
        <taxon>Ascaridomorpha</taxon>
        <taxon>Ascaridoidea</taxon>
        <taxon>Toxocaridae</taxon>
        <taxon>Toxocara</taxon>
    </lineage>
</organism>
<evidence type="ECO:0000313" key="1">
    <source>
        <dbReference type="EMBL" id="VDM38266.1"/>
    </source>
</evidence>
<sequence length="260" mass="29114">MGYRTWNKFDFPETIWLGGLIPYKIDKAYERYVNKALSEGANSPSFLLINDNSNDVAPDTEHIYRKNGILDLKSLADTARYAGEEHHRKLRVHAPDRTAEDRPSEGFRSFNNGVSQMFPSFEQKIVPFHHGLNEFEHSGQVDPQSLGLRSEIITVKKSREEKPDELTEALDKELERILSILLDSGEQFTTAATPADNVATNKGASSLSKAIFFSPDNEYLTDYAHDMNGTLNGTLASYISAYTSTTGTMQTGEVYANLHI</sequence>
<dbReference type="EMBL" id="UYWY01019584">
    <property type="protein sequence ID" value="VDM38266.1"/>
    <property type="molecule type" value="Genomic_DNA"/>
</dbReference>
<reference evidence="3" key="1">
    <citation type="submission" date="2016-06" db="UniProtKB">
        <authorList>
            <consortium name="WormBaseParasite"/>
        </authorList>
    </citation>
    <scope>IDENTIFICATION</scope>
</reference>
<keyword evidence="2" id="KW-1185">Reference proteome</keyword>
<protein>
    <submittedName>
        <fullName evidence="3">Type III effector</fullName>
    </submittedName>
</protein>
<name>A0A183UEM5_TOXCA</name>
<dbReference type="AlphaFoldDB" id="A0A183UEM5"/>
<evidence type="ECO:0000313" key="3">
    <source>
        <dbReference type="WBParaSite" id="TCNE_0000694501-mRNA-1"/>
    </source>
</evidence>
<dbReference type="WBParaSite" id="TCNE_0000694501-mRNA-1">
    <property type="protein sequence ID" value="TCNE_0000694501-mRNA-1"/>
    <property type="gene ID" value="TCNE_0000694501"/>
</dbReference>
<gene>
    <name evidence="1" type="ORF">TCNE_LOCUS6945</name>
</gene>
<accession>A0A183UEM5</accession>
<proteinExistence type="predicted"/>
<reference evidence="1 2" key="2">
    <citation type="submission" date="2018-11" db="EMBL/GenBank/DDBJ databases">
        <authorList>
            <consortium name="Pathogen Informatics"/>
        </authorList>
    </citation>
    <scope>NUCLEOTIDE SEQUENCE [LARGE SCALE GENOMIC DNA]</scope>
</reference>